<keyword evidence="1" id="KW-0812">Transmembrane</keyword>
<keyword evidence="1" id="KW-1133">Transmembrane helix</keyword>
<dbReference type="Proteomes" id="UP000091820">
    <property type="component" value="Unassembled WGS sequence"/>
</dbReference>
<feature type="transmembrane region" description="Helical" evidence="1">
    <location>
        <begin position="97"/>
        <end position="122"/>
    </location>
</feature>
<keyword evidence="3" id="KW-1185">Reference proteome</keyword>
<sequence>MTMETGKAEESKTQNNTREMAKKECIDNFVHVHKKGKQLTKTNLFSYPSAMCFQEIYVAWRAYHFSKHISKVKAAKGEMIYEQKSTNGRKDFVHNTLWILFLDIWMFSVTNAIANIVCLPFFDECNE</sequence>
<organism evidence="2 3">
    <name type="scientific">Glossina brevipalpis</name>
    <dbReference type="NCBI Taxonomy" id="37001"/>
    <lineage>
        <taxon>Eukaryota</taxon>
        <taxon>Metazoa</taxon>
        <taxon>Ecdysozoa</taxon>
        <taxon>Arthropoda</taxon>
        <taxon>Hexapoda</taxon>
        <taxon>Insecta</taxon>
        <taxon>Pterygota</taxon>
        <taxon>Neoptera</taxon>
        <taxon>Endopterygota</taxon>
        <taxon>Diptera</taxon>
        <taxon>Brachycera</taxon>
        <taxon>Muscomorpha</taxon>
        <taxon>Hippoboscoidea</taxon>
        <taxon>Glossinidae</taxon>
        <taxon>Glossina</taxon>
    </lineage>
</organism>
<reference evidence="3" key="1">
    <citation type="submission" date="2014-03" db="EMBL/GenBank/DDBJ databases">
        <authorList>
            <person name="Aksoy S."/>
            <person name="Warren W."/>
            <person name="Wilson R.K."/>
        </authorList>
    </citation>
    <scope>NUCLEOTIDE SEQUENCE [LARGE SCALE GENOMIC DNA]</scope>
    <source>
        <strain evidence="3">IAEA</strain>
    </source>
</reference>
<keyword evidence="1" id="KW-0472">Membrane</keyword>
<evidence type="ECO:0000313" key="3">
    <source>
        <dbReference type="Proteomes" id="UP000091820"/>
    </source>
</evidence>
<dbReference type="EnsemblMetazoa" id="GBRI027812-RA">
    <property type="protein sequence ID" value="GBRI027812-PA"/>
    <property type="gene ID" value="GBRI027812"/>
</dbReference>
<dbReference type="AlphaFoldDB" id="A0A1A9WQ49"/>
<reference evidence="2" key="2">
    <citation type="submission" date="2020-05" db="UniProtKB">
        <authorList>
            <consortium name="EnsemblMetazoa"/>
        </authorList>
    </citation>
    <scope>IDENTIFICATION</scope>
    <source>
        <strain evidence="2">IAEA</strain>
    </source>
</reference>
<protein>
    <submittedName>
        <fullName evidence="2">Uncharacterized protein</fullName>
    </submittedName>
</protein>
<dbReference type="VEuPathDB" id="VectorBase:GBRI027812"/>
<name>A0A1A9WQ49_9MUSC</name>
<evidence type="ECO:0000256" key="1">
    <source>
        <dbReference type="SAM" id="Phobius"/>
    </source>
</evidence>
<proteinExistence type="predicted"/>
<accession>A0A1A9WQ49</accession>
<evidence type="ECO:0000313" key="2">
    <source>
        <dbReference type="EnsemblMetazoa" id="GBRI027812-PA"/>
    </source>
</evidence>